<dbReference type="GO" id="GO:0016747">
    <property type="term" value="F:acyltransferase activity, transferring groups other than amino-acyl groups"/>
    <property type="evidence" value="ECO:0007669"/>
    <property type="project" value="InterPro"/>
</dbReference>
<sequence length="239" mass="27628">MPLKLQEIDPEGDFPAIARCMFESYESPPQKFFHVFFPTHGTGHEAREAAIDEAATRLKLWHTHDPSSYWQKVVDTENGKIAGGSLWKIHKENPFANPPPSQVTWFPDDGSRTYVEKALERHSAPRARVAQKPHLYLFIIFTHPDYRRKGVGQLFMDWGFEKAEELGFDFYLDSTPYGRPLYEANGFSYIEENINHPQTDSPDEAWKEVEEKVGPFTFWLMWKPIGEILEAKKPAALNE</sequence>
<protein>
    <recommendedName>
        <fullName evidence="1">N-acetyltransferase domain-containing protein</fullName>
    </recommendedName>
</protein>
<dbReference type="Gene3D" id="3.40.630.30">
    <property type="match status" value="1"/>
</dbReference>
<keyword evidence="3" id="KW-1185">Reference proteome</keyword>
<evidence type="ECO:0000259" key="1">
    <source>
        <dbReference type="PROSITE" id="PS51186"/>
    </source>
</evidence>
<gene>
    <name evidence="2" type="ORF">N8I77_009696</name>
</gene>
<dbReference type="PROSITE" id="PS51186">
    <property type="entry name" value="GNAT"/>
    <property type="match status" value="1"/>
</dbReference>
<organism evidence="2 3">
    <name type="scientific">Phomopsis amygdali</name>
    <name type="common">Fusicoccum amygdali</name>
    <dbReference type="NCBI Taxonomy" id="1214568"/>
    <lineage>
        <taxon>Eukaryota</taxon>
        <taxon>Fungi</taxon>
        <taxon>Dikarya</taxon>
        <taxon>Ascomycota</taxon>
        <taxon>Pezizomycotina</taxon>
        <taxon>Sordariomycetes</taxon>
        <taxon>Sordariomycetidae</taxon>
        <taxon>Diaporthales</taxon>
        <taxon>Diaporthaceae</taxon>
        <taxon>Diaporthe</taxon>
    </lineage>
</organism>
<feature type="domain" description="N-acetyltransferase" evidence="1">
    <location>
        <begin position="3"/>
        <end position="226"/>
    </location>
</feature>
<proteinExistence type="predicted"/>
<dbReference type="Pfam" id="PF00583">
    <property type="entry name" value="Acetyltransf_1"/>
    <property type="match status" value="1"/>
</dbReference>
<dbReference type="InterPro" id="IPR000182">
    <property type="entry name" value="GNAT_dom"/>
</dbReference>
<dbReference type="InterPro" id="IPR052523">
    <property type="entry name" value="Trichothecene_AcTrans"/>
</dbReference>
<dbReference type="CDD" id="cd04301">
    <property type="entry name" value="NAT_SF"/>
    <property type="match status" value="1"/>
</dbReference>
<dbReference type="PANTHER" id="PTHR42791">
    <property type="entry name" value="GNAT FAMILY ACETYLTRANSFERASE"/>
    <property type="match status" value="1"/>
</dbReference>
<dbReference type="InterPro" id="IPR016181">
    <property type="entry name" value="Acyl_CoA_acyltransferase"/>
</dbReference>
<evidence type="ECO:0000313" key="3">
    <source>
        <dbReference type="Proteomes" id="UP001265746"/>
    </source>
</evidence>
<dbReference type="EMBL" id="JAUJFL010000005">
    <property type="protein sequence ID" value="KAK2603223.1"/>
    <property type="molecule type" value="Genomic_DNA"/>
</dbReference>
<comment type="caution">
    <text evidence="2">The sequence shown here is derived from an EMBL/GenBank/DDBJ whole genome shotgun (WGS) entry which is preliminary data.</text>
</comment>
<accession>A0AAD9SAD1</accession>
<dbReference type="Proteomes" id="UP001265746">
    <property type="component" value="Unassembled WGS sequence"/>
</dbReference>
<reference evidence="2" key="1">
    <citation type="submission" date="2023-06" db="EMBL/GenBank/DDBJ databases">
        <authorList>
            <person name="Noh H."/>
        </authorList>
    </citation>
    <scope>NUCLEOTIDE SEQUENCE</scope>
    <source>
        <strain evidence="2">DUCC20226</strain>
    </source>
</reference>
<evidence type="ECO:0000313" key="2">
    <source>
        <dbReference type="EMBL" id="KAK2603223.1"/>
    </source>
</evidence>
<dbReference type="PANTHER" id="PTHR42791:SF5">
    <property type="entry name" value="HYPOTHETICAL ACETYLTRANSFERASE (EUROFUNG)"/>
    <property type="match status" value="1"/>
</dbReference>
<dbReference type="SUPFAM" id="SSF55729">
    <property type="entry name" value="Acyl-CoA N-acyltransferases (Nat)"/>
    <property type="match status" value="1"/>
</dbReference>
<dbReference type="AlphaFoldDB" id="A0AAD9SAD1"/>
<name>A0AAD9SAD1_PHOAM</name>